<dbReference type="CDD" id="cd02800">
    <property type="entry name" value="tRNA_bind_EcMetRS_like"/>
    <property type="match status" value="1"/>
</dbReference>
<dbReference type="CDD" id="cd00814">
    <property type="entry name" value="MetRS_core"/>
    <property type="match status" value="1"/>
</dbReference>
<evidence type="ECO:0000256" key="2">
    <source>
        <dbReference type="ARBA" id="ARBA00004496"/>
    </source>
</evidence>
<dbReference type="PROSITE" id="PS00178">
    <property type="entry name" value="AA_TRNA_LIGASE_I"/>
    <property type="match status" value="1"/>
</dbReference>
<dbReference type="SUPFAM" id="SSF47323">
    <property type="entry name" value="Anticodon-binding domain of a subclass of class I aminoacyl-tRNA synthetases"/>
    <property type="match status" value="1"/>
</dbReference>
<evidence type="ECO:0000259" key="17">
    <source>
        <dbReference type="PROSITE" id="PS50886"/>
    </source>
</evidence>
<dbReference type="SUPFAM" id="SSF57770">
    <property type="entry name" value="Methionyl-tRNA synthetase (MetRS), Zn-domain"/>
    <property type="match status" value="1"/>
</dbReference>
<feature type="short sequence motif" description="'HIGH' region" evidence="16">
    <location>
        <begin position="16"/>
        <end position="26"/>
    </location>
</feature>
<evidence type="ECO:0000313" key="18">
    <source>
        <dbReference type="EMBL" id="MFB9211625.1"/>
    </source>
</evidence>
<dbReference type="EMBL" id="JBHMEW010000051">
    <property type="protein sequence ID" value="MFB9211625.1"/>
    <property type="molecule type" value="Genomic_DNA"/>
</dbReference>
<evidence type="ECO:0000256" key="15">
    <source>
        <dbReference type="ARBA" id="ARBA00047364"/>
    </source>
</evidence>
<evidence type="ECO:0000256" key="7">
    <source>
        <dbReference type="ARBA" id="ARBA00022598"/>
    </source>
</evidence>
<proteinExistence type="inferred from homology"/>
<feature type="binding site" evidence="16">
    <location>
        <position position="148"/>
    </location>
    <ligand>
        <name>Zn(2+)</name>
        <dbReference type="ChEBI" id="CHEBI:29105"/>
    </ligand>
</feature>
<dbReference type="Pfam" id="PF09334">
    <property type="entry name" value="tRNA-synt_1g"/>
    <property type="match status" value="1"/>
</dbReference>
<dbReference type="InterPro" id="IPR033911">
    <property type="entry name" value="MetRS_core"/>
</dbReference>
<keyword evidence="14 16" id="KW-0030">Aminoacyl-tRNA synthetase</keyword>
<keyword evidence="9 16" id="KW-0547">Nucleotide-binding</keyword>
<evidence type="ECO:0000256" key="8">
    <source>
        <dbReference type="ARBA" id="ARBA00022723"/>
    </source>
</evidence>
<keyword evidence="19" id="KW-1185">Reference proteome</keyword>
<reference evidence="18 19" key="1">
    <citation type="submission" date="2024-09" db="EMBL/GenBank/DDBJ databases">
        <authorList>
            <person name="Sun Q."/>
            <person name="Mori K."/>
        </authorList>
    </citation>
    <scope>NUCLEOTIDE SEQUENCE [LARGE SCALE GENOMIC DNA]</scope>
    <source>
        <strain evidence="18 19">CECT 7682</strain>
    </source>
</reference>
<evidence type="ECO:0000256" key="3">
    <source>
        <dbReference type="ARBA" id="ARBA00008258"/>
    </source>
</evidence>
<comment type="function">
    <text evidence="1 16">Is required not only for elongation of protein synthesis but also for the initiation of all mRNA translation through initiator tRNA(fMet) aminoacylation.</text>
</comment>
<dbReference type="Gene3D" id="1.10.730.10">
    <property type="entry name" value="Isoleucyl-tRNA Synthetase, Domain 1"/>
    <property type="match status" value="1"/>
</dbReference>
<dbReference type="Pfam" id="PF19303">
    <property type="entry name" value="Anticodon_3"/>
    <property type="match status" value="1"/>
</dbReference>
<keyword evidence="8 16" id="KW-0479">Metal-binding</keyword>
<keyword evidence="13 16" id="KW-0648">Protein biosynthesis</keyword>
<feature type="binding site" evidence="16">
    <location>
        <position position="342"/>
    </location>
    <ligand>
        <name>ATP</name>
        <dbReference type="ChEBI" id="CHEBI:30616"/>
    </ligand>
</feature>
<dbReference type="InterPro" id="IPR041872">
    <property type="entry name" value="Anticodon_Met"/>
</dbReference>
<evidence type="ECO:0000256" key="16">
    <source>
        <dbReference type="HAMAP-Rule" id="MF_00098"/>
    </source>
</evidence>
<dbReference type="Pfam" id="PF01588">
    <property type="entry name" value="tRNA_bind"/>
    <property type="match status" value="1"/>
</dbReference>
<dbReference type="PRINTS" id="PR01041">
    <property type="entry name" value="TRNASYNTHMET"/>
</dbReference>
<feature type="domain" description="TRNA-binding" evidence="17">
    <location>
        <begin position="585"/>
        <end position="686"/>
    </location>
</feature>
<evidence type="ECO:0000256" key="5">
    <source>
        <dbReference type="ARBA" id="ARBA00022490"/>
    </source>
</evidence>
<evidence type="ECO:0000256" key="10">
    <source>
        <dbReference type="ARBA" id="ARBA00022833"/>
    </source>
</evidence>
<dbReference type="InterPro" id="IPR012340">
    <property type="entry name" value="NA-bd_OB-fold"/>
</dbReference>
<dbReference type="NCBIfam" id="TIGR00399">
    <property type="entry name" value="metG_C_term"/>
    <property type="match status" value="1"/>
</dbReference>
<dbReference type="RefSeq" id="WP_290248510.1">
    <property type="nucleotide sequence ID" value="NZ_JAUFQT010000001.1"/>
</dbReference>
<dbReference type="CDD" id="cd07957">
    <property type="entry name" value="Anticodon_Ia_Met"/>
    <property type="match status" value="1"/>
</dbReference>
<comment type="caution">
    <text evidence="18">The sequence shown here is derived from an EMBL/GenBank/DDBJ whole genome shotgun (WGS) entry which is preliminary data.</text>
</comment>
<keyword evidence="6 16" id="KW-0820">tRNA-binding</keyword>
<evidence type="ECO:0000256" key="9">
    <source>
        <dbReference type="ARBA" id="ARBA00022741"/>
    </source>
</evidence>
<evidence type="ECO:0000256" key="11">
    <source>
        <dbReference type="ARBA" id="ARBA00022840"/>
    </source>
</evidence>
<dbReference type="PANTHER" id="PTHR45765:SF1">
    <property type="entry name" value="METHIONINE--TRNA LIGASE, CYTOPLASMIC"/>
    <property type="match status" value="1"/>
</dbReference>
<evidence type="ECO:0000313" key="19">
    <source>
        <dbReference type="Proteomes" id="UP001589654"/>
    </source>
</evidence>
<dbReference type="EC" id="6.1.1.10" evidence="16"/>
<dbReference type="InterPro" id="IPR004495">
    <property type="entry name" value="Met-tRNA-synth_bsu_C"/>
</dbReference>
<keyword evidence="12 16" id="KW-0694">RNA-binding</keyword>
<keyword evidence="11 16" id="KW-0067">ATP-binding</keyword>
<feature type="binding site" evidence="16">
    <location>
        <position position="164"/>
    </location>
    <ligand>
        <name>Zn(2+)</name>
        <dbReference type="ChEBI" id="CHEBI:29105"/>
    </ligand>
</feature>
<dbReference type="Gene3D" id="3.40.50.620">
    <property type="entry name" value="HUPs"/>
    <property type="match status" value="1"/>
</dbReference>
<dbReference type="InterPro" id="IPR029038">
    <property type="entry name" value="MetRS_Zn"/>
</dbReference>
<dbReference type="HAMAP" id="MF_00098">
    <property type="entry name" value="Met_tRNA_synth_type1"/>
    <property type="match status" value="1"/>
</dbReference>
<comment type="subcellular location">
    <subcellularLocation>
        <location evidence="2 16">Cytoplasm</location>
    </subcellularLocation>
</comment>
<dbReference type="NCBIfam" id="TIGR00398">
    <property type="entry name" value="metG"/>
    <property type="match status" value="1"/>
</dbReference>
<organism evidence="18 19">
    <name type="scientific">Echinicola jeungdonensis</name>
    <dbReference type="NCBI Taxonomy" id="709343"/>
    <lineage>
        <taxon>Bacteria</taxon>
        <taxon>Pseudomonadati</taxon>
        <taxon>Bacteroidota</taxon>
        <taxon>Cytophagia</taxon>
        <taxon>Cytophagales</taxon>
        <taxon>Cyclobacteriaceae</taxon>
        <taxon>Echinicola</taxon>
    </lineage>
</organism>
<comment type="similarity">
    <text evidence="3 16">Belongs to the class-I aminoacyl-tRNA synthetase family. MetG type 1 subfamily.</text>
</comment>
<dbReference type="InterPro" id="IPR014758">
    <property type="entry name" value="Met-tRNA_synth"/>
</dbReference>
<gene>
    <name evidence="16 18" type="primary">metG</name>
    <name evidence="18" type="ORF">ACFFUR_07395</name>
</gene>
<dbReference type="SUPFAM" id="SSF50249">
    <property type="entry name" value="Nucleic acid-binding proteins"/>
    <property type="match status" value="1"/>
</dbReference>
<feature type="binding site" evidence="16">
    <location>
        <position position="151"/>
    </location>
    <ligand>
        <name>Zn(2+)</name>
        <dbReference type="ChEBI" id="CHEBI:29105"/>
    </ligand>
</feature>
<comment type="catalytic activity">
    <reaction evidence="15 16">
        <text>tRNA(Met) + L-methionine + ATP = L-methionyl-tRNA(Met) + AMP + diphosphate</text>
        <dbReference type="Rhea" id="RHEA:13481"/>
        <dbReference type="Rhea" id="RHEA-COMP:9667"/>
        <dbReference type="Rhea" id="RHEA-COMP:9698"/>
        <dbReference type="ChEBI" id="CHEBI:30616"/>
        <dbReference type="ChEBI" id="CHEBI:33019"/>
        <dbReference type="ChEBI" id="CHEBI:57844"/>
        <dbReference type="ChEBI" id="CHEBI:78442"/>
        <dbReference type="ChEBI" id="CHEBI:78530"/>
        <dbReference type="ChEBI" id="CHEBI:456215"/>
        <dbReference type="EC" id="6.1.1.10"/>
    </reaction>
</comment>
<dbReference type="GO" id="GO:0004825">
    <property type="term" value="F:methionine-tRNA ligase activity"/>
    <property type="evidence" value="ECO:0007669"/>
    <property type="project" value="UniProtKB-EC"/>
</dbReference>
<name>A0ABV5J635_9BACT</name>
<evidence type="ECO:0000256" key="4">
    <source>
        <dbReference type="ARBA" id="ARBA00011738"/>
    </source>
</evidence>
<dbReference type="Proteomes" id="UP001589654">
    <property type="component" value="Unassembled WGS sequence"/>
</dbReference>
<dbReference type="InterPro" id="IPR002547">
    <property type="entry name" value="tRNA-bd_dom"/>
</dbReference>
<comment type="cofactor">
    <cofactor evidence="16">
        <name>Zn(2+)</name>
        <dbReference type="ChEBI" id="CHEBI:29105"/>
    </cofactor>
    <text evidence="16">Binds 1 zinc ion per subunit.</text>
</comment>
<comment type="subunit">
    <text evidence="4 16">Homodimer.</text>
</comment>
<keyword evidence="10 16" id="KW-0862">Zinc</keyword>
<dbReference type="PROSITE" id="PS50886">
    <property type="entry name" value="TRBD"/>
    <property type="match status" value="1"/>
</dbReference>
<dbReference type="InterPro" id="IPR015413">
    <property type="entry name" value="Methionyl/Leucyl_tRNA_Synth"/>
</dbReference>
<dbReference type="InterPro" id="IPR009080">
    <property type="entry name" value="tRNAsynth_Ia_anticodon-bd"/>
</dbReference>
<sequence>MSKKDFKRFTITSALPYANGPLHIGHLAGCYIPSDIYVRYLRSLDKDVIYIGGSDEHGVAITIKAQKEGVSPQEIVDRYHSIMKSSFEEFGISFDHYSRTSAPIHHDTATQFFKDLYEKGEFVEQTTEQYFDEEAQQFLADRYIEGTCPKCGYEDAYGDQCEKCGTSLNPTDLINPRSKLSGNVPVLKETKHWFLDLARYTDFLKKWILEDHKDDWKNNVLGQCRSWLETGDGLQARSMTRDMKWGVPVPLEGAEGKVLYVWFDAPIGYISSTKEWAAAKGVDWEPYWKDKDTKLVHFIGKDNIVFHCIIFPAILKTHGEFVLPDNIPANEFLNLEGEKISTSRNWAVWLHEYLKDFPGKQDVLRYVLTANAPETKDNDFTWRDFQSRNNSELVAIYGNFVNRAVVLTHKYFEGVVPQRGELSPYDQEVLKSMKGYPEKIASSIEKFRFREALSMVMEFARMGNKYLADTEPWKSIKEDKERTGTVLNIALNIAANIGIVSQPFLPFTAEKLAKMLQIDQFKWADASRDDLIQGGDTIGKAALLFEKIEDKMVEAQVNKLLEAKRQNELAKAEVPEEKDTIVFEDFTKLDLRVVTILEAEKIKKSKKLLKLTVDTGLGKRTVLSGISEHYDPKDLVGKQVTMLINLAPRKMMGIDSEGMILMAEDKDGALKLLQPNGPSAPGSQIS</sequence>
<evidence type="ECO:0000256" key="13">
    <source>
        <dbReference type="ARBA" id="ARBA00022917"/>
    </source>
</evidence>
<dbReference type="NCBIfam" id="NF001100">
    <property type="entry name" value="PRK00133.1"/>
    <property type="match status" value="1"/>
</dbReference>
<evidence type="ECO:0000256" key="6">
    <source>
        <dbReference type="ARBA" id="ARBA00022555"/>
    </source>
</evidence>
<evidence type="ECO:0000256" key="12">
    <source>
        <dbReference type="ARBA" id="ARBA00022884"/>
    </source>
</evidence>
<accession>A0ABV5J635</accession>
<dbReference type="InterPro" id="IPR014729">
    <property type="entry name" value="Rossmann-like_a/b/a_fold"/>
</dbReference>
<dbReference type="InterPro" id="IPR001412">
    <property type="entry name" value="aa-tRNA-synth_I_CS"/>
</dbReference>
<feature type="short sequence motif" description="'KMSKS' region" evidence="16">
    <location>
        <begin position="339"/>
        <end position="343"/>
    </location>
</feature>
<keyword evidence="5 16" id="KW-0963">Cytoplasm</keyword>
<evidence type="ECO:0000256" key="14">
    <source>
        <dbReference type="ARBA" id="ARBA00023146"/>
    </source>
</evidence>
<dbReference type="SUPFAM" id="SSF52374">
    <property type="entry name" value="Nucleotidylyl transferase"/>
    <property type="match status" value="1"/>
</dbReference>
<evidence type="ECO:0000256" key="1">
    <source>
        <dbReference type="ARBA" id="ARBA00003314"/>
    </source>
</evidence>
<feature type="binding site" evidence="16">
    <location>
        <position position="161"/>
    </location>
    <ligand>
        <name>Zn(2+)</name>
        <dbReference type="ChEBI" id="CHEBI:29105"/>
    </ligand>
</feature>
<keyword evidence="7 16" id="KW-0436">Ligase</keyword>
<dbReference type="InterPro" id="IPR023458">
    <property type="entry name" value="Met-tRNA_ligase_1"/>
</dbReference>
<dbReference type="PANTHER" id="PTHR45765">
    <property type="entry name" value="METHIONINE--TRNA LIGASE"/>
    <property type="match status" value="1"/>
</dbReference>
<protein>
    <recommendedName>
        <fullName evidence="16">Methionine--tRNA ligase</fullName>
        <ecNumber evidence="16">6.1.1.10</ecNumber>
    </recommendedName>
    <alternativeName>
        <fullName evidence="16">Methionyl-tRNA synthetase</fullName>
        <shortName evidence="16">MetRS</shortName>
    </alternativeName>
</protein>
<dbReference type="Gene3D" id="2.20.28.20">
    <property type="entry name" value="Methionyl-tRNA synthetase, Zn-domain"/>
    <property type="match status" value="1"/>
</dbReference>
<dbReference type="Gene3D" id="2.40.50.140">
    <property type="entry name" value="Nucleic acid-binding proteins"/>
    <property type="match status" value="1"/>
</dbReference>